<sequence>MFSIYSNFRKGKFSQGLTIQLFIIIGLIYSSVGSLQAQQVKELQSYMAEENIGKEDRLYKMIYGATPTIVIANNTKVNPKEAYPQKVDVDGSSLRFLNEKDPLFRTVKMIQIHITDSSQIASVSLGTSLFESFSNLKYIFILSDVALTSQEVLRMSAGFENTDILIFYQVAIPQ</sequence>
<gene>
    <name evidence="1" type="ordered locus">Belba_3778</name>
</gene>
<dbReference type="HOGENOM" id="CLU_1537100_0_0_10"/>
<dbReference type="RefSeq" id="WP_014774194.1">
    <property type="nucleotide sequence ID" value="NC_018010.1"/>
</dbReference>
<keyword evidence="2" id="KW-1185">Reference proteome</keyword>
<evidence type="ECO:0000313" key="2">
    <source>
        <dbReference type="Proteomes" id="UP000006050"/>
    </source>
</evidence>
<dbReference type="STRING" id="866536.Belba_3778"/>
<organism evidence="1 2">
    <name type="scientific">Belliella baltica (strain DSM 15883 / CIP 108006 / LMG 21964 / BA134)</name>
    <dbReference type="NCBI Taxonomy" id="866536"/>
    <lineage>
        <taxon>Bacteria</taxon>
        <taxon>Pseudomonadati</taxon>
        <taxon>Bacteroidota</taxon>
        <taxon>Cytophagia</taxon>
        <taxon>Cytophagales</taxon>
        <taxon>Cyclobacteriaceae</taxon>
        <taxon>Belliella</taxon>
    </lineage>
</organism>
<dbReference type="KEGG" id="bbd:Belba_3778"/>
<reference evidence="2" key="1">
    <citation type="submission" date="2012-06" db="EMBL/GenBank/DDBJ databases">
        <title>The complete genome of Belliella baltica DSM 15883.</title>
        <authorList>
            <person name="Lucas S."/>
            <person name="Copeland A."/>
            <person name="Lapidus A."/>
            <person name="Goodwin L."/>
            <person name="Pitluck S."/>
            <person name="Peters L."/>
            <person name="Mikhailova N."/>
            <person name="Davenport K."/>
            <person name="Kyrpides N."/>
            <person name="Mavromatis K."/>
            <person name="Pagani I."/>
            <person name="Ivanova N."/>
            <person name="Ovchinnikova G."/>
            <person name="Zeytun A."/>
            <person name="Detter J.C."/>
            <person name="Han C."/>
            <person name="Land M."/>
            <person name="Hauser L."/>
            <person name="Markowitz V."/>
            <person name="Cheng J.-F."/>
            <person name="Hugenholtz P."/>
            <person name="Woyke T."/>
            <person name="Wu D."/>
            <person name="Tindall B."/>
            <person name="Pomrenke H."/>
            <person name="Brambilla E."/>
            <person name="Klenk H.-P."/>
            <person name="Eisen J.A."/>
        </authorList>
    </citation>
    <scope>NUCLEOTIDE SEQUENCE [LARGE SCALE GENOMIC DNA]</scope>
    <source>
        <strain evidence="2">DSM 15883 / CIP 108006 / LMG 21964 / BA134</strain>
    </source>
</reference>
<proteinExistence type="predicted"/>
<evidence type="ECO:0000313" key="1">
    <source>
        <dbReference type="EMBL" id="AFL86261.1"/>
    </source>
</evidence>
<dbReference type="EMBL" id="CP003281">
    <property type="protein sequence ID" value="AFL86261.1"/>
    <property type="molecule type" value="Genomic_DNA"/>
</dbReference>
<name>I3ZAJ3_BELBD</name>
<accession>I3ZAJ3</accession>
<dbReference type="AlphaFoldDB" id="I3ZAJ3"/>
<protein>
    <submittedName>
        <fullName evidence="1">Uncharacterized protein</fullName>
    </submittedName>
</protein>
<dbReference type="OrthoDB" id="840094at2"/>
<dbReference type="Proteomes" id="UP000006050">
    <property type="component" value="Chromosome"/>
</dbReference>